<dbReference type="Proteomes" id="UP001367508">
    <property type="component" value="Unassembled WGS sequence"/>
</dbReference>
<evidence type="ECO:0000313" key="2">
    <source>
        <dbReference type="Proteomes" id="UP001367508"/>
    </source>
</evidence>
<evidence type="ECO:0000313" key="1">
    <source>
        <dbReference type="EMBL" id="KAK7330690.1"/>
    </source>
</evidence>
<comment type="caution">
    <text evidence="1">The sequence shown here is derived from an EMBL/GenBank/DDBJ whole genome shotgun (WGS) entry which is preliminary data.</text>
</comment>
<keyword evidence="2" id="KW-1185">Reference proteome</keyword>
<reference evidence="1 2" key="1">
    <citation type="submission" date="2024-01" db="EMBL/GenBank/DDBJ databases">
        <title>The genomes of 5 underutilized Papilionoideae crops provide insights into root nodulation and disease resistanc.</title>
        <authorList>
            <person name="Jiang F."/>
        </authorList>
    </citation>
    <scope>NUCLEOTIDE SEQUENCE [LARGE SCALE GENOMIC DNA]</scope>
    <source>
        <strain evidence="1">LVBAO_FW01</strain>
        <tissue evidence="1">Leaves</tissue>
    </source>
</reference>
<protein>
    <submittedName>
        <fullName evidence="1">Uncharacterized protein</fullName>
    </submittedName>
</protein>
<name>A0AAN9L754_CANGL</name>
<dbReference type="AlphaFoldDB" id="A0AAN9L754"/>
<accession>A0AAN9L754</accession>
<sequence>MAILHMSTQGAYHQAPALAKQWNQIRKRRWSPLAVQRHAVPAQDLVLNGPLRFWEISLPLTLSFWN</sequence>
<gene>
    <name evidence="1" type="ORF">VNO77_24888</name>
</gene>
<dbReference type="EMBL" id="JAYMYQ010000005">
    <property type="protein sequence ID" value="KAK7330690.1"/>
    <property type="molecule type" value="Genomic_DNA"/>
</dbReference>
<proteinExistence type="predicted"/>
<organism evidence="1 2">
    <name type="scientific">Canavalia gladiata</name>
    <name type="common">Sword bean</name>
    <name type="synonym">Dolichos gladiatus</name>
    <dbReference type="NCBI Taxonomy" id="3824"/>
    <lineage>
        <taxon>Eukaryota</taxon>
        <taxon>Viridiplantae</taxon>
        <taxon>Streptophyta</taxon>
        <taxon>Embryophyta</taxon>
        <taxon>Tracheophyta</taxon>
        <taxon>Spermatophyta</taxon>
        <taxon>Magnoliopsida</taxon>
        <taxon>eudicotyledons</taxon>
        <taxon>Gunneridae</taxon>
        <taxon>Pentapetalae</taxon>
        <taxon>rosids</taxon>
        <taxon>fabids</taxon>
        <taxon>Fabales</taxon>
        <taxon>Fabaceae</taxon>
        <taxon>Papilionoideae</taxon>
        <taxon>50 kb inversion clade</taxon>
        <taxon>NPAAA clade</taxon>
        <taxon>indigoferoid/millettioid clade</taxon>
        <taxon>Phaseoleae</taxon>
        <taxon>Canavalia</taxon>
    </lineage>
</organism>